<dbReference type="Proteomes" id="UP000316714">
    <property type="component" value="Unassembled WGS sequence"/>
</dbReference>
<dbReference type="OrthoDB" id="277292at2"/>
<sequence length="370" mass="40798">MREKLVCYLLGELDEAERAELEARLANEPCLRKELEQIRAGLGLTDDADPAPQHDCPDGLADRTADCISRLSALRDGVDAPCHKSRFTFVDVCVAAGVLLAVTAMLLPALPQSRATSRRLLCEDNMREIGKAMQLYAERNAFSLGDNADPAVMRVKLDRSVDSDRPTKKPRGHFPYIRRDENAGMFAVRLVESGVMSQSELQRLLWCRASGLQEKLRNSKARLIIVAPTPEQLEQAKGEVLAQLRRWMAGSYAYRLGYVDDGVYYPILNYENSRSPILSDAPTYTPDGWVSLNHGAKGGQNVLYQDGSVGFQVHCDCPAMDSDLFVNHNGKAAAGQGESDVVLVRSDLTPGLGPQIKELTPAVFRAPRQE</sequence>
<evidence type="ECO:0000313" key="2">
    <source>
        <dbReference type="Proteomes" id="UP000316714"/>
    </source>
</evidence>
<keyword evidence="2" id="KW-1185">Reference proteome</keyword>
<name>A0A5C5V3G5_9BACT</name>
<dbReference type="EMBL" id="SIHJ01000003">
    <property type="protein sequence ID" value="TWT32560.1"/>
    <property type="molecule type" value="Genomic_DNA"/>
</dbReference>
<organism evidence="1 2">
    <name type="scientific">Posidoniimonas corsicana</name>
    <dbReference type="NCBI Taxonomy" id="1938618"/>
    <lineage>
        <taxon>Bacteria</taxon>
        <taxon>Pseudomonadati</taxon>
        <taxon>Planctomycetota</taxon>
        <taxon>Planctomycetia</taxon>
        <taxon>Pirellulales</taxon>
        <taxon>Lacipirellulaceae</taxon>
        <taxon>Posidoniimonas</taxon>
    </lineage>
</organism>
<dbReference type="RefSeq" id="WP_146568029.1">
    <property type="nucleotide sequence ID" value="NZ_SIHJ01000003.1"/>
</dbReference>
<gene>
    <name evidence="1" type="ORF">KOR34_43230</name>
</gene>
<accession>A0A5C5V3G5</accession>
<comment type="caution">
    <text evidence="1">The sequence shown here is derived from an EMBL/GenBank/DDBJ whole genome shotgun (WGS) entry which is preliminary data.</text>
</comment>
<dbReference type="AlphaFoldDB" id="A0A5C5V3G5"/>
<evidence type="ECO:0008006" key="3">
    <source>
        <dbReference type="Google" id="ProtNLM"/>
    </source>
</evidence>
<evidence type="ECO:0000313" key="1">
    <source>
        <dbReference type="EMBL" id="TWT32560.1"/>
    </source>
</evidence>
<protein>
    <recommendedName>
        <fullName evidence="3">Type II secretion system protein G</fullName>
    </recommendedName>
</protein>
<reference evidence="1 2" key="1">
    <citation type="submission" date="2019-02" db="EMBL/GenBank/DDBJ databases">
        <title>Deep-cultivation of Planctomycetes and their phenomic and genomic characterization uncovers novel biology.</title>
        <authorList>
            <person name="Wiegand S."/>
            <person name="Jogler M."/>
            <person name="Boedeker C."/>
            <person name="Pinto D."/>
            <person name="Vollmers J."/>
            <person name="Rivas-Marin E."/>
            <person name="Kohn T."/>
            <person name="Peeters S.H."/>
            <person name="Heuer A."/>
            <person name="Rast P."/>
            <person name="Oberbeckmann S."/>
            <person name="Bunk B."/>
            <person name="Jeske O."/>
            <person name="Meyerdierks A."/>
            <person name="Storesund J.E."/>
            <person name="Kallscheuer N."/>
            <person name="Luecker S."/>
            <person name="Lage O.M."/>
            <person name="Pohl T."/>
            <person name="Merkel B.J."/>
            <person name="Hornburger P."/>
            <person name="Mueller R.-W."/>
            <person name="Bruemmer F."/>
            <person name="Labrenz M."/>
            <person name="Spormann A.M."/>
            <person name="Op Den Camp H."/>
            <person name="Overmann J."/>
            <person name="Amann R."/>
            <person name="Jetten M.S.M."/>
            <person name="Mascher T."/>
            <person name="Medema M.H."/>
            <person name="Devos D.P."/>
            <person name="Kaster A.-K."/>
            <person name="Ovreas L."/>
            <person name="Rohde M."/>
            <person name="Galperin M.Y."/>
            <person name="Jogler C."/>
        </authorList>
    </citation>
    <scope>NUCLEOTIDE SEQUENCE [LARGE SCALE GENOMIC DNA]</scope>
    <source>
        <strain evidence="1 2">KOR34</strain>
    </source>
</reference>
<proteinExistence type="predicted"/>